<keyword evidence="2" id="KW-1185">Reference proteome</keyword>
<evidence type="ECO:0000313" key="1">
    <source>
        <dbReference type="EMBL" id="MBK1713710.1"/>
    </source>
</evidence>
<dbReference type="Pfam" id="PF07963">
    <property type="entry name" value="N_methyl"/>
    <property type="match status" value="1"/>
</dbReference>
<dbReference type="InterPro" id="IPR012902">
    <property type="entry name" value="N_methyl_site"/>
</dbReference>
<dbReference type="Gene3D" id="3.30.700.10">
    <property type="entry name" value="Glycoprotein, Type 4 Pilin"/>
    <property type="match status" value="1"/>
</dbReference>
<evidence type="ECO:0000313" key="2">
    <source>
        <dbReference type="Proteomes" id="UP001041814"/>
    </source>
</evidence>
<reference evidence="1" key="1">
    <citation type="submission" date="2017-08" db="EMBL/GenBank/DDBJ databases">
        <authorList>
            <person name="Imhoff J.F."/>
            <person name="Rahn T."/>
            <person name="Kuenzel S."/>
            <person name="Neulinger S.C."/>
        </authorList>
    </citation>
    <scope>NUCLEOTIDE SEQUENCE</scope>
    <source>
        <strain evidence="1">IM 151</strain>
    </source>
</reference>
<dbReference type="RefSeq" id="WP_200378931.1">
    <property type="nucleotide sequence ID" value="NZ_NRRU01000045.1"/>
</dbReference>
<dbReference type="InterPro" id="IPR045584">
    <property type="entry name" value="Pilin-like"/>
</dbReference>
<comment type="caution">
    <text evidence="1">The sequence shown here is derived from an EMBL/GenBank/DDBJ whole genome shotgun (WGS) entry which is preliminary data.</text>
</comment>
<proteinExistence type="predicted"/>
<sequence>MTGTRRLRPRGLTLIELLVVVALLGTVLALGAPSLFDYIRVQRLKSISAQLTTDLQFARSRAVGRDLYSFVLFPSGSTLRCYTLYELPPTADSMTERCDCSRGPGAACEGTVGTEVRTVVLPAADGVHMAISGRNRGFGFDPVTGGLITNKTDKLPVPLDEIVIDTVLDSTRTLRTTIGRAGRPTICGIGNGLGVPAC</sequence>
<dbReference type="NCBIfam" id="TIGR02532">
    <property type="entry name" value="IV_pilin_GFxxxE"/>
    <property type="match status" value="1"/>
</dbReference>
<dbReference type="PROSITE" id="PS00409">
    <property type="entry name" value="PROKAR_NTER_METHYL"/>
    <property type="match status" value="1"/>
</dbReference>
<dbReference type="EMBL" id="NRRU01000045">
    <property type="protein sequence ID" value="MBK1713710.1"/>
    <property type="molecule type" value="Genomic_DNA"/>
</dbReference>
<dbReference type="SUPFAM" id="SSF54523">
    <property type="entry name" value="Pili subunits"/>
    <property type="match status" value="1"/>
</dbReference>
<accession>A0ABS1DVR0</accession>
<dbReference type="Proteomes" id="UP001041814">
    <property type="component" value="Unassembled WGS sequence"/>
</dbReference>
<name>A0ABS1DVR0_RUBGE</name>
<organism evidence="1 2">
    <name type="scientific">Rubrivivax gelatinosus</name>
    <name type="common">Rhodocyclus gelatinosus</name>
    <name type="synonym">Rhodopseudomonas gelatinosa</name>
    <dbReference type="NCBI Taxonomy" id="28068"/>
    <lineage>
        <taxon>Bacteria</taxon>
        <taxon>Pseudomonadati</taxon>
        <taxon>Pseudomonadota</taxon>
        <taxon>Betaproteobacteria</taxon>
        <taxon>Burkholderiales</taxon>
        <taxon>Sphaerotilaceae</taxon>
        <taxon>Rubrivivax</taxon>
    </lineage>
</organism>
<gene>
    <name evidence="1" type="ORF">CKO43_13070</name>
</gene>
<reference evidence="1" key="2">
    <citation type="journal article" date="2020" name="Microorganisms">
        <title>Osmotic Adaptation and Compatible Solute Biosynthesis of Phototrophic Bacteria as Revealed from Genome Analyses.</title>
        <authorList>
            <person name="Imhoff J.F."/>
            <person name="Rahn T."/>
            <person name="Kunzel S."/>
            <person name="Keller A."/>
            <person name="Neulinger S.C."/>
        </authorList>
    </citation>
    <scope>NUCLEOTIDE SEQUENCE</scope>
    <source>
        <strain evidence="1">IM 151</strain>
    </source>
</reference>
<protein>
    <submittedName>
        <fullName evidence="1">Pilus assembly protein FimT</fullName>
    </submittedName>
</protein>